<protein>
    <recommendedName>
        <fullName evidence="4">Glycine-rich protein</fullName>
    </recommendedName>
</protein>
<gene>
    <name evidence="2" type="ORF">ACH5RR_031979</name>
</gene>
<proteinExistence type="predicted"/>
<evidence type="ECO:0000313" key="3">
    <source>
        <dbReference type="Proteomes" id="UP001630127"/>
    </source>
</evidence>
<evidence type="ECO:0000313" key="2">
    <source>
        <dbReference type="EMBL" id="KAL3506597.1"/>
    </source>
</evidence>
<accession>A0ABD2YL70</accession>
<feature type="region of interest" description="Disordered" evidence="1">
    <location>
        <begin position="1"/>
        <end position="32"/>
    </location>
</feature>
<dbReference type="EMBL" id="JBJUIK010000013">
    <property type="protein sequence ID" value="KAL3506597.1"/>
    <property type="molecule type" value="Genomic_DNA"/>
</dbReference>
<sequence length="98" mass="10008">MVEVGCERQIGGTGDRSEGGGNDNVGGEWFGNGGDGMGDGTFIGDVGGIDAAIGIDGFVNEEDLGLKNALGGGVDKDKDDSEKEQLCILRVDMERNGA</sequence>
<evidence type="ECO:0008006" key="4">
    <source>
        <dbReference type="Google" id="ProtNLM"/>
    </source>
</evidence>
<dbReference type="Proteomes" id="UP001630127">
    <property type="component" value="Unassembled WGS sequence"/>
</dbReference>
<keyword evidence="3" id="KW-1185">Reference proteome</keyword>
<dbReference type="AlphaFoldDB" id="A0ABD2YL70"/>
<evidence type="ECO:0000256" key="1">
    <source>
        <dbReference type="SAM" id="MobiDB-lite"/>
    </source>
</evidence>
<feature type="compositionally biased region" description="Gly residues" evidence="1">
    <location>
        <begin position="11"/>
        <end position="32"/>
    </location>
</feature>
<reference evidence="2 3" key="1">
    <citation type="submission" date="2024-11" db="EMBL/GenBank/DDBJ databases">
        <title>A near-complete genome assembly of Cinchona calisaya.</title>
        <authorList>
            <person name="Lian D.C."/>
            <person name="Zhao X.W."/>
            <person name="Wei L."/>
        </authorList>
    </citation>
    <scope>NUCLEOTIDE SEQUENCE [LARGE SCALE GENOMIC DNA]</scope>
    <source>
        <tissue evidence="2">Nenye</tissue>
    </source>
</reference>
<organism evidence="2 3">
    <name type="scientific">Cinchona calisaya</name>
    <dbReference type="NCBI Taxonomy" id="153742"/>
    <lineage>
        <taxon>Eukaryota</taxon>
        <taxon>Viridiplantae</taxon>
        <taxon>Streptophyta</taxon>
        <taxon>Embryophyta</taxon>
        <taxon>Tracheophyta</taxon>
        <taxon>Spermatophyta</taxon>
        <taxon>Magnoliopsida</taxon>
        <taxon>eudicotyledons</taxon>
        <taxon>Gunneridae</taxon>
        <taxon>Pentapetalae</taxon>
        <taxon>asterids</taxon>
        <taxon>lamiids</taxon>
        <taxon>Gentianales</taxon>
        <taxon>Rubiaceae</taxon>
        <taxon>Cinchonoideae</taxon>
        <taxon>Cinchoneae</taxon>
        <taxon>Cinchona</taxon>
    </lineage>
</organism>
<name>A0ABD2YL70_9GENT</name>
<comment type="caution">
    <text evidence="2">The sequence shown here is derived from an EMBL/GenBank/DDBJ whole genome shotgun (WGS) entry which is preliminary data.</text>
</comment>